<name>A0ACC2WF44_9TREE</name>
<reference evidence="1" key="1">
    <citation type="submission" date="2023-04" db="EMBL/GenBank/DDBJ databases">
        <title>Draft Genome sequencing of Naganishia species isolated from polar environments using Oxford Nanopore Technology.</title>
        <authorList>
            <person name="Leo P."/>
            <person name="Venkateswaran K."/>
        </authorList>
    </citation>
    <scope>NUCLEOTIDE SEQUENCE</scope>
    <source>
        <strain evidence="1">MNA-CCFEE 5262</strain>
    </source>
</reference>
<evidence type="ECO:0000313" key="2">
    <source>
        <dbReference type="Proteomes" id="UP001230649"/>
    </source>
</evidence>
<accession>A0ACC2WF44</accession>
<dbReference type="Proteomes" id="UP001230649">
    <property type="component" value="Unassembled WGS sequence"/>
</dbReference>
<protein>
    <submittedName>
        <fullName evidence="1">Uncharacterized protein</fullName>
    </submittedName>
</protein>
<sequence length="168" mass="18099">MRENLNDPDPSPSLETDVSRVSGLPEQIHIATTTGPQDSDPTVSQANRNNSDFAPHEQNEAPIALGLPVSEVDLAVPNAPEDDFLGSQRDRGRVIGPSIVLVNTSSPQTTTAPLPASSRNVSFATAGVNPVSESHAGQSLWSKNWRIASRMDPSTSVTRQTHHRTFRK</sequence>
<organism evidence="1 2">
    <name type="scientific">Naganishia adeliensis</name>
    <dbReference type="NCBI Taxonomy" id="92952"/>
    <lineage>
        <taxon>Eukaryota</taxon>
        <taxon>Fungi</taxon>
        <taxon>Dikarya</taxon>
        <taxon>Basidiomycota</taxon>
        <taxon>Agaricomycotina</taxon>
        <taxon>Tremellomycetes</taxon>
        <taxon>Filobasidiales</taxon>
        <taxon>Filobasidiaceae</taxon>
        <taxon>Naganishia</taxon>
    </lineage>
</organism>
<evidence type="ECO:0000313" key="1">
    <source>
        <dbReference type="EMBL" id="KAJ9110379.1"/>
    </source>
</evidence>
<keyword evidence="2" id="KW-1185">Reference proteome</keyword>
<dbReference type="EMBL" id="JASBWS010000024">
    <property type="protein sequence ID" value="KAJ9110379.1"/>
    <property type="molecule type" value="Genomic_DNA"/>
</dbReference>
<gene>
    <name evidence="1" type="ORF">QFC20_002976</name>
</gene>
<proteinExistence type="predicted"/>
<comment type="caution">
    <text evidence="1">The sequence shown here is derived from an EMBL/GenBank/DDBJ whole genome shotgun (WGS) entry which is preliminary data.</text>
</comment>